<evidence type="ECO:0000313" key="4">
    <source>
        <dbReference type="Proteomes" id="UP000694680"/>
    </source>
</evidence>
<dbReference type="AlphaFoldDB" id="A0A8C5GQ66"/>
<dbReference type="RefSeq" id="XP_028310555.1">
    <property type="nucleotide sequence ID" value="XM_028454754.1"/>
</dbReference>
<evidence type="ECO:0000313" key="3">
    <source>
        <dbReference type="Ensembl" id="ENSGWIP00000033759.1"/>
    </source>
</evidence>
<keyword evidence="4" id="KW-1185">Reference proteome</keyword>
<name>A0A8C5GQ66_GOUWI</name>
<accession>A0A8C5GQ66</accession>
<gene>
    <name evidence="3" type="primary">LOC114468079</name>
</gene>
<dbReference type="InterPro" id="IPR044822">
    <property type="entry name" value="Myb_DNA-bind_4"/>
</dbReference>
<evidence type="ECO:0000259" key="2">
    <source>
        <dbReference type="Pfam" id="PF13837"/>
    </source>
</evidence>
<dbReference type="Pfam" id="PF13837">
    <property type="entry name" value="Myb_DNA-bind_4"/>
    <property type="match status" value="1"/>
</dbReference>
<reference evidence="3" key="3">
    <citation type="submission" date="2025-09" db="UniProtKB">
        <authorList>
            <consortium name="Ensembl"/>
        </authorList>
    </citation>
    <scope>IDENTIFICATION</scope>
</reference>
<feature type="region of interest" description="Disordered" evidence="1">
    <location>
        <begin position="262"/>
        <end position="288"/>
    </location>
</feature>
<dbReference type="OrthoDB" id="6159302at2759"/>
<dbReference type="Proteomes" id="UP000694680">
    <property type="component" value="Chromosome 8"/>
</dbReference>
<dbReference type="Ensembl" id="ENSGWIT00000036782.1">
    <property type="protein sequence ID" value="ENSGWIP00000033759.1"/>
    <property type="gene ID" value="ENSGWIG00000017432.1"/>
</dbReference>
<protein>
    <submittedName>
        <fullName evidence="3">Uncharacterized LOC114468079</fullName>
    </submittedName>
</protein>
<reference evidence="3" key="2">
    <citation type="submission" date="2025-08" db="UniProtKB">
        <authorList>
            <consortium name="Ensembl"/>
        </authorList>
    </citation>
    <scope>IDENTIFICATION</scope>
</reference>
<feature type="domain" description="Myb/SANT-like DNA-binding" evidence="2">
    <location>
        <begin position="140"/>
        <end position="227"/>
    </location>
</feature>
<reference evidence="3" key="1">
    <citation type="submission" date="2020-06" db="EMBL/GenBank/DDBJ databases">
        <authorList>
            <consortium name="Wellcome Sanger Institute Data Sharing"/>
        </authorList>
    </citation>
    <scope>NUCLEOTIDE SEQUENCE [LARGE SCALE GENOMIC DNA]</scope>
</reference>
<evidence type="ECO:0000256" key="1">
    <source>
        <dbReference type="SAM" id="MobiDB-lite"/>
    </source>
</evidence>
<organism evidence="3 4">
    <name type="scientific">Gouania willdenowi</name>
    <name type="common">Blunt-snouted clingfish</name>
    <name type="synonym">Lepadogaster willdenowi</name>
    <dbReference type="NCBI Taxonomy" id="441366"/>
    <lineage>
        <taxon>Eukaryota</taxon>
        <taxon>Metazoa</taxon>
        <taxon>Chordata</taxon>
        <taxon>Craniata</taxon>
        <taxon>Vertebrata</taxon>
        <taxon>Euteleostomi</taxon>
        <taxon>Actinopterygii</taxon>
        <taxon>Neopterygii</taxon>
        <taxon>Teleostei</taxon>
        <taxon>Neoteleostei</taxon>
        <taxon>Acanthomorphata</taxon>
        <taxon>Ovalentaria</taxon>
        <taxon>Blenniimorphae</taxon>
        <taxon>Blenniiformes</taxon>
        <taxon>Gobiesocoidei</taxon>
        <taxon>Gobiesocidae</taxon>
        <taxon>Gobiesocinae</taxon>
        <taxon>Gouania</taxon>
    </lineage>
</organism>
<sequence length="329" mass="37487">MMDDDERKDMHITIQKGRSIPALNRCTTCCDNYHCPFCCSTLFRPQRLSKVMTHVESHFNRAVLHEGYTIHRCGLNCRPRCHYHCIYCQSTLLRKEDFIKHLSLCNKKHPAPVSSSPASATTDIPASATDPTGLLHLGSVEETKELVRLRNLHDDRFTARRNAAKQAWEFLIQEMELEGKVTHKQASKKWENLKKKYKDLRKTLMGSGVDQGSETANTWCYYADLHEAFGSQPLVSPPVLVSSCLPEPTIFPPELSNKHSLCPSPVTISPPSPTPTTSAPSSSLPRKRKCDPILDFLRQEAEKEERRHLELTAQNERFLKAFEKMVDKM</sequence>
<dbReference type="GeneID" id="114468079"/>
<proteinExistence type="predicted"/>
<dbReference type="Gene3D" id="1.10.10.60">
    <property type="entry name" value="Homeodomain-like"/>
    <property type="match status" value="1"/>
</dbReference>